<evidence type="ECO:0000256" key="4">
    <source>
        <dbReference type="ARBA" id="ARBA00022692"/>
    </source>
</evidence>
<dbReference type="GO" id="GO:0022857">
    <property type="term" value="F:transmembrane transporter activity"/>
    <property type="evidence" value="ECO:0007669"/>
    <property type="project" value="InterPro"/>
</dbReference>
<dbReference type="STRING" id="1193713.GCA_001636315_02066"/>
<evidence type="ECO:0000313" key="10">
    <source>
        <dbReference type="Proteomes" id="UP000282892"/>
    </source>
</evidence>
<evidence type="ECO:0000256" key="1">
    <source>
        <dbReference type="ARBA" id="ARBA00004651"/>
    </source>
</evidence>
<evidence type="ECO:0000256" key="6">
    <source>
        <dbReference type="ARBA" id="ARBA00023136"/>
    </source>
</evidence>
<feature type="transmembrane region" description="Helical" evidence="7">
    <location>
        <begin position="135"/>
        <end position="160"/>
    </location>
</feature>
<protein>
    <submittedName>
        <fullName evidence="9">MFS transporter</fullName>
    </submittedName>
</protein>
<dbReference type="PIRSF" id="PIRSF002808">
    <property type="entry name" value="Hexose_phosphate_transp"/>
    <property type="match status" value="1"/>
</dbReference>
<dbReference type="AlphaFoldDB" id="A0A3Q9QXR3"/>
<dbReference type="KEGG" id="nmk:CHR53_25835"/>
<dbReference type="SUPFAM" id="SSF103473">
    <property type="entry name" value="MFS general substrate transporter"/>
    <property type="match status" value="1"/>
</dbReference>
<evidence type="ECO:0000256" key="2">
    <source>
        <dbReference type="ARBA" id="ARBA00022448"/>
    </source>
</evidence>
<dbReference type="EMBL" id="CP022572">
    <property type="protein sequence ID" value="AZU64378.1"/>
    <property type="molecule type" value="Genomic_DNA"/>
</dbReference>
<dbReference type="InterPro" id="IPR020846">
    <property type="entry name" value="MFS_dom"/>
</dbReference>
<feature type="transmembrane region" description="Helical" evidence="7">
    <location>
        <begin position="39"/>
        <end position="59"/>
    </location>
</feature>
<dbReference type="PROSITE" id="PS50850">
    <property type="entry name" value="MFS"/>
    <property type="match status" value="1"/>
</dbReference>
<dbReference type="InterPro" id="IPR011701">
    <property type="entry name" value="MFS"/>
</dbReference>
<dbReference type="InterPro" id="IPR036259">
    <property type="entry name" value="MFS_trans_sf"/>
</dbReference>
<feature type="transmembrane region" description="Helical" evidence="7">
    <location>
        <begin position="284"/>
        <end position="303"/>
    </location>
</feature>
<feature type="transmembrane region" description="Helical" evidence="7">
    <location>
        <begin position="71"/>
        <end position="87"/>
    </location>
</feature>
<evidence type="ECO:0000256" key="7">
    <source>
        <dbReference type="SAM" id="Phobius"/>
    </source>
</evidence>
<keyword evidence="3" id="KW-1003">Cell membrane</keyword>
<evidence type="ECO:0000259" key="8">
    <source>
        <dbReference type="PROSITE" id="PS50850"/>
    </source>
</evidence>
<feature type="transmembrane region" description="Helical" evidence="7">
    <location>
        <begin position="344"/>
        <end position="366"/>
    </location>
</feature>
<feature type="transmembrane region" description="Helical" evidence="7">
    <location>
        <begin position="166"/>
        <end position="184"/>
    </location>
</feature>
<comment type="subcellular location">
    <subcellularLocation>
        <location evidence="1">Cell membrane</location>
        <topology evidence="1">Multi-pass membrane protein</topology>
    </subcellularLocation>
</comment>
<dbReference type="PANTHER" id="PTHR11662">
    <property type="entry name" value="SOLUTE CARRIER FAMILY 17"/>
    <property type="match status" value="1"/>
</dbReference>
<feature type="transmembrane region" description="Helical" evidence="7">
    <location>
        <begin position="249"/>
        <end position="272"/>
    </location>
</feature>
<evidence type="ECO:0000313" key="9">
    <source>
        <dbReference type="EMBL" id="AZU64378.1"/>
    </source>
</evidence>
<proteinExistence type="predicted"/>
<name>A0A3Q9QXR3_9BACI</name>
<keyword evidence="4 7" id="KW-0812">Transmembrane</keyword>
<dbReference type="Gene3D" id="1.20.1250.20">
    <property type="entry name" value="MFS general substrate transporter like domains"/>
    <property type="match status" value="2"/>
</dbReference>
<accession>A0A3Q9QXR3</accession>
<evidence type="ECO:0000256" key="5">
    <source>
        <dbReference type="ARBA" id="ARBA00022989"/>
    </source>
</evidence>
<feature type="transmembrane region" description="Helical" evidence="7">
    <location>
        <begin position="216"/>
        <end position="237"/>
    </location>
</feature>
<dbReference type="Pfam" id="PF07690">
    <property type="entry name" value="MFS_1"/>
    <property type="match status" value="1"/>
</dbReference>
<feature type="transmembrane region" description="Helical" evidence="7">
    <location>
        <begin position="372"/>
        <end position="394"/>
    </location>
</feature>
<reference evidence="9 10" key="1">
    <citation type="submission" date="2017-07" db="EMBL/GenBank/DDBJ databases">
        <title>The complete genome sequence of Bacillus mesonae strain H20-5, an efficient strain improving plant abiotic stress resistance.</title>
        <authorList>
            <person name="Kim S.Y."/>
            <person name="Song H."/>
            <person name="Sang M.K."/>
            <person name="Weon H.-Y."/>
            <person name="Song J."/>
        </authorList>
    </citation>
    <scope>NUCLEOTIDE SEQUENCE [LARGE SCALE GENOMIC DNA]</scope>
    <source>
        <strain evidence="9 10">H20-5</strain>
    </source>
</reference>
<dbReference type="InterPro" id="IPR000849">
    <property type="entry name" value="Sugar_P_transporter"/>
</dbReference>
<organism evidence="9 10">
    <name type="scientific">Neobacillus mesonae</name>
    <dbReference type="NCBI Taxonomy" id="1193713"/>
    <lineage>
        <taxon>Bacteria</taxon>
        <taxon>Bacillati</taxon>
        <taxon>Bacillota</taxon>
        <taxon>Bacilli</taxon>
        <taxon>Bacillales</taxon>
        <taxon>Bacillaceae</taxon>
        <taxon>Neobacillus</taxon>
    </lineage>
</organism>
<dbReference type="GO" id="GO:0005886">
    <property type="term" value="C:plasma membrane"/>
    <property type="evidence" value="ECO:0007669"/>
    <property type="project" value="UniProtKB-SubCell"/>
</dbReference>
<evidence type="ECO:0000256" key="3">
    <source>
        <dbReference type="ARBA" id="ARBA00022475"/>
    </source>
</evidence>
<keyword evidence="6 7" id="KW-0472">Membrane</keyword>
<dbReference type="InterPro" id="IPR050382">
    <property type="entry name" value="MFS_Na/Anion_cotransporter"/>
</dbReference>
<keyword evidence="2" id="KW-0813">Transport</keyword>
<dbReference type="RefSeq" id="WP_066388880.1">
    <property type="nucleotide sequence ID" value="NZ_CP022572.1"/>
</dbReference>
<feature type="transmembrane region" description="Helical" evidence="7">
    <location>
        <begin position="309"/>
        <end position="332"/>
    </location>
</feature>
<feature type="domain" description="Major facilitator superfamily (MFS) profile" evidence="8">
    <location>
        <begin position="10"/>
        <end position="399"/>
    </location>
</feature>
<dbReference type="PANTHER" id="PTHR11662:SF399">
    <property type="entry name" value="FI19708P1-RELATED"/>
    <property type="match status" value="1"/>
</dbReference>
<keyword evidence="10" id="KW-1185">Reference proteome</keyword>
<dbReference type="OrthoDB" id="9773404at2"/>
<sequence length="414" mass="44551">MISKRTRNWILALLFLGWSLGNLDRYIMNYAVLSITEDLHLSASSTGLLLSSFFAGYAIMQMPGGWLADRFGPRKVLLAAVILWSIFTGLTGAAWSLASMVMIRFLFGIGEGGFQPASSKIISLTFPKAERARAMSVMLSSGGIIALIIPIASAGLLTTIGWRTTFVIMGASGVIIAALYWFFIKPPKSSSEGSITQTAVSGQKGIFSSLLKTPMVWNLVVAYFCIYAVNWGLAAWIPTYLVKTRGLDLVSLGWVQTIPGITMLAGIYLGGYILDKLPKGRERLAGGFACACIGILLYLMFTASNVPTFITYQTIVNLFIAFVMTLLPAIVLKQLPTSVTGTAMGIANTGGQLAGFITPMAIGFIVDAFNGSFYAAFWMLIGFSIVCIGALLTINNKKGDLLKQNEEEALALEA</sequence>
<gene>
    <name evidence="9" type="ORF">CHR53_25835</name>
</gene>
<keyword evidence="5 7" id="KW-1133">Transmembrane helix</keyword>
<dbReference type="CDD" id="cd17319">
    <property type="entry name" value="MFS_ExuT_GudP_like"/>
    <property type="match status" value="1"/>
</dbReference>
<dbReference type="Proteomes" id="UP000282892">
    <property type="component" value="Chromosome"/>
</dbReference>